<sequence>MANSDAFETCKRAVGYAWQKSCEGYDYLLSRSEDGLSLTKGDRSQLGRTWNVASTATCAAYHSSKDFVDEHFTPERREKTYAVLESAGESAGDAVSAAYKSLSKD</sequence>
<keyword evidence="2" id="KW-1185">Reference proteome</keyword>
<dbReference type="EMBL" id="GG679899">
    <property type="protein sequence ID" value="EER07366.1"/>
    <property type="molecule type" value="Genomic_DNA"/>
</dbReference>
<protein>
    <submittedName>
        <fullName evidence="1">Uncharacterized protein</fullName>
    </submittedName>
</protein>
<evidence type="ECO:0000313" key="1">
    <source>
        <dbReference type="EMBL" id="EER07366.1"/>
    </source>
</evidence>
<dbReference type="AlphaFoldDB" id="C5L7A4"/>
<gene>
    <name evidence="1" type="ORF">Pmar_PMAR020531</name>
</gene>
<dbReference type="InParanoid" id="C5L7A4"/>
<organism evidence="2">
    <name type="scientific">Perkinsus marinus (strain ATCC 50983 / TXsc)</name>
    <dbReference type="NCBI Taxonomy" id="423536"/>
    <lineage>
        <taxon>Eukaryota</taxon>
        <taxon>Sar</taxon>
        <taxon>Alveolata</taxon>
        <taxon>Perkinsozoa</taxon>
        <taxon>Perkinsea</taxon>
        <taxon>Perkinsida</taxon>
        <taxon>Perkinsidae</taxon>
        <taxon>Perkinsus</taxon>
    </lineage>
</organism>
<dbReference type="RefSeq" id="XP_002775550.1">
    <property type="nucleotide sequence ID" value="XM_002775504.1"/>
</dbReference>
<dbReference type="GeneID" id="9060211"/>
<reference evidence="1 2" key="1">
    <citation type="submission" date="2008-07" db="EMBL/GenBank/DDBJ databases">
        <authorList>
            <person name="El-Sayed N."/>
            <person name="Caler E."/>
            <person name="Inman J."/>
            <person name="Amedeo P."/>
            <person name="Hass B."/>
            <person name="Wortman J."/>
        </authorList>
    </citation>
    <scope>NUCLEOTIDE SEQUENCE [LARGE SCALE GENOMIC DNA]</scope>
    <source>
        <strain evidence="2">ATCC 50983 / TXsc</strain>
    </source>
</reference>
<name>C5L7A4_PERM5</name>
<accession>C5L7A4</accession>
<proteinExistence type="predicted"/>
<dbReference type="OrthoDB" id="10526808at2759"/>
<dbReference type="Proteomes" id="UP000007800">
    <property type="component" value="Unassembled WGS sequence"/>
</dbReference>
<evidence type="ECO:0000313" key="2">
    <source>
        <dbReference type="Proteomes" id="UP000007800"/>
    </source>
</evidence>